<sequence>MQAINNYASSLSNIKMITMDEARKIEQDRSPLGKFIIKEGSQYIAIDNTTGDACVGHFSSYEECMSCLNSENEALEIGSVKAVLEVSIRELNMLKHALSRYIDRENSSELSRKQELSMYRRVRKMLDFYYAR</sequence>
<evidence type="ECO:0000313" key="1">
    <source>
        <dbReference type="EMBL" id="MDA3731543.1"/>
    </source>
</evidence>
<dbReference type="RefSeq" id="WP_271011910.1">
    <property type="nucleotide sequence ID" value="NZ_JAQIFT010000039.1"/>
</dbReference>
<evidence type="ECO:0000313" key="2">
    <source>
        <dbReference type="Proteomes" id="UP001169242"/>
    </source>
</evidence>
<organism evidence="1 2">
    <name type="scientific">Holtiella tumoricola</name>
    <dbReference type="NCBI Taxonomy" id="3018743"/>
    <lineage>
        <taxon>Bacteria</taxon>
        <taxon>Bacillati</taxon>
        <taxon>Bacillota</taxon>
        <taxon>Clostridia</taxon>
        <taxon>Lachnospirales</taxon>
        <taxon>Cellulosilyticaceae</taxon>
        <taxon>Holtiella</taxon>
    </lineage>
</organism>
<protein>
    <submittedName>
        <fullName evidence="1">Uncharacterized protein</fullName>
    </submittedName>
</protein>
<dbReference type="AlphaFoldDB" id="A0AA42DMB5"/>
<keyword evidence="2" id="KW-1185">Reference proteome</keyword>
<dbReference type="Proteomes" id="UP001169242">
    <property type="component" value="Unassembled WGS sequence"/>
</dbReference>
<name>A0AA42DMB5_9FIRM</name>
<proteinExistence type="predicted"/>
<accession>A0AA42DMB5</accession>
<dbReference type="EMBL" id="JAQIFT010000039">
    <property type="protein sequence ID" value="MDA3731543.1"/>
    <property type="molecule type" value="Genomic_DNA"/>
</dbReference>
<gene>
    <name evidence="1" type="ORF">PBV87_08660</name>
</gene>
<reference evidence="1" key="1">
    <citation type="journal article" date="2023" name="Int. J. Syst. Evol. Microbiol.">
        <title>&lt;i&gt;Holtiella tumoricola&lt;/i&gt; gen. nov. sp. nov., isolated from a human clinical sample.</title>
        <authorList>
            <person name="Allen-Vercoe E."/>
            <person name="Daigneault M.C."/>
            <person name="Vancuren S.J."/>
            <person name="Cochrane K."/>
            <person name="O'Neal L.L."/>
            <person name="Sankaranarayanan K."/>
            <person name="Lawson P.A."/>
        </authorList>
    </citation>
    <scope>NUCLEOTIDE SEQUENCE</scope>
    <source>
        <strain evidence="1">CC70A</strain>
    </source>
</reference>
<comment type="caution">
    <text evidence="1">The sequence shown here is derived from an EMBL/GenBank/DDBJ whole genome shotgun (WGS) entry which is preliminary data.</text>
</comment>